<feature type="region of interest" description="Disordered" evidence="1">
    <location>
        <begin position="139"/>
        <end position="172"/>
    </location>
</feature>
<sequence>MDLWEIGRRNPRVRKYLGMVAGIRTRRHYANLVGLARQLAWVNHDGERTSFLLTSFSVELDDQHERQAVLCTRIWLDRGFEKFKSAYSDWQLSILSTRKVRDTDEFEEMGTDRRSARAPAPGLRDHFKPGTLASQRICDTNQRGVHPSKVPDRDSSVLRNGKMTFGDRDGAL</sequence>
<dbReference type="Proteomes" id="UP000812287">
    <property type="component" value="Unassembled WGS sequence"/>
</dbReference>
<feature type="region of interest" description="Disordered" evidence="1">
    <location>
        <begin position="105"/>
        <end position="126"/>
    </location>
</feature>
<evidence type="ECO:0000256" key="1">
    <source>
        <dbReference type="SAM" id="MobiDB-lite"/>
    </source>
</evidence>
<evidence type="ECO:0000313" key="3">
    <source>
        <dbReference type="Proteomes" id="UP000812287"/>
    </source>
</evidence>
<reference evidence="2" key="1">
    <citation type="submission" date="2020-11" db="EMBL/GenBank/DDBJ databases">
        <title>Adaptations for nitrogen fixation in a non-lichenized fungal sporocarp promotes dispersal by wood-feeding termites.</title>
        <authorList>
            <consortium name="DOE Joint Genome Institute"/>
            <person name="Koch R.A."/>
            <person name="Yoon G."/>
            <person name="Arayal U."/>
            <person name="Lail K."/>
            <person name="Amirebrahimi M."/>
            <person name="Labutti K."/>
            <person name="Lipzen A."/>
            <person name="Riley R."/>
            <person name="Barry K."/>
            <person name="Henrissat B."/>
            <person name="Grigoriev I.V."/>
            <person name="Herr J.R."/>
            <person name="Aime M.C."/>
        </authorList>
    </citation>
    <scope>NUCLEOTIDE SEQUENCE</scope>
    <source>
        <strain evidence="2">MCA 3950</strain>
    </source>
</reference>
<accession>A0A9P8AQG1</accession>
<proteinExistence type="predicted"/>
<dbReference type="RefSeq" id="XP_043037579.1">
    <property type="nucleotide sequence ID" value="XM_043177427.1"/>
</dbReference>
<evidence type="ECO:0000313" key="2">
    <source>
        <dbReference type="EMBL" id="KAG7444079.1"/>
    </source>
</evidence>
<dbReference type="GeneID" id="66099714"/>
<gene>
    <name evidence="2" type="ORF">BT62DRAFT_1008284</name>
</gene>
<comment type="caution">
    <text evidence="2">The sequence shown here is derived from an EMBL/GenBank/DDBJ whole genome shotgun (WGS) entry which is preliminary data.</text>
</comment>
<protein>
    <submittedName>
        <fullName evidence="2">Uncharacterized protein</fullName>
    </submittedName>
</protein>
<name>A0A9P8AQG1_9AGAR</name>
<keyword evidence="3" id="KW-1185">Reference proteome</keyword>
<dbReference type="EMBL" id="MU250541">
    <property type="protein sequence ID" value="KAG7444079.1"/>
    <property type="molecule type" value="Genomic_DNA"/>
</dbReference>
<dbReference type="AlphaFoldDB" id="A0A9P8AQG1"/>
<organism evidence="2 3">
    <name type="scientific">Guyanagaster necrorhizus</name>
    <dbReference type="NCBI Taxonomy" id="856835"/>
    <lineage>
        <taxon>Eukaryota</taxon>
        <taxon>Fungi</taxon>
        <taxon>Dikarya</taxon>
        <taxon>Basidiomycota</taxon>
        <taxon>Agaricomycotina</taxon>
        <taxon>Agaricomycetes</taxon>
        <taxon>Agaricomycetidae</taxon>
        <taxon>Agaricales</taxon>
        <taxon>Marasmiineae</taxon>
        <taxon>Physalacriaceae</taxon>
        <taxon>Guyanagaster</taxon>
    </lineage>
</organism>